<dbReference type="GO" id="GO:0005886">
    <property type="term" value="C:plasma membrane"/>
    <property type="evidence" value="ECO:0007669"/>
    <property type="project" value="UniProtKB-SubCell"/>
</dbReference>
<sequence>MSEINFRIVARVIGILLCFEALFMLLPLSVAIYYNESDIYAFLLTIGITAIVGLCSTFIFKRHSKQMGKREGFLIVSTSWIFFSLFGMLPFLIHGDIDNITDAFFETMSGCTTTGATILDDIESLPHGILFWRSLMQWLGGMGIILFTLAVLPMLNSGGGIQLFNAEVPGITHDKLRPRISETAKRLWIVYLSITVLLIVLLVLGPMNFFDAVCHALTTTATGGYSTKQNSIAYWDSAYIEYVIIIFMLISGINFSLVYHAALGDYKKLLQDEETKWFLFVVLLATAAIAAGLFISGQIYGNAEKTIRTALFQVSTCITTTGFATADFAKWGPFFNVVIFCVMFFGACAGSTSGGAKTIRMVVVLKNTANEFYRHLHPNAVVPVRINRRVISYDLVSKILAFLFVYVLVVAISALVLSSLGLSFEESFGCTLSCLSNVGPGFGRMSSDFSFEIIPTLGKWVLSFDMLIGRLELFTVLILFSPYFWKKS</sequence>
<keyword evidence="10" id="KW-0406">Ion transport</keyword>
<dbReference type="RefSeq" id="WP_022602693.1">
    <property type="nucleotide sequence ID" value="NZ_KI440833.1"/>
</dbReference>
<gene>
    <name evidence="14" type="ORF">BC742_0442</name>
</gene>
<keyword evidence="15" id="KW-1185">Reference proteome</keyword>
<dbReference type="GO" id="GO:0015379">
    <property type="term" value="F:potassium:chloride symporter activity"/>
    <property type="evidence" value="ECO:0007669"/>
    <property type="project" value="InterPro"/>
</dbReference>
<dbReference type="Pfam" id="PF02386">
    <property type="entry name" value="TrkH"/>
    <property type="match status" value="1"/>
</dbReference>
<feature type="transmembrane region" description="Helical" evidence="13">
    <location>
        <begin position="72"/>
        <end position="93"/>
    </location>
</feature>
<feature type="transmembrane region" description="Helical" evidence="13">
    <location>
        <begin position="239"/>
        <end position="257"/>
    </location>
</feature>
<comment type="subcellular location">
    <subcellularLocation>
        <location evidence="1">Cell inner membrane</location>
        <topology evidence="1">Multi-pass membrane protein</topology>
    </subcellularLocation>
</comment>
<dbReference type="PANTHER" id="PTHR32024:SF2">
    <property type="entry name" value="TRK SYSTEM POTASSIUM UPTAKE PROTEIN TRKG-RELATED"/>
    <property type="match status" value="1"/>
</dbReference>
<comment type="similarity">
    <text evidence="2">Belongs to the TrkH potassium transport family.</text>
</comment>
<keyword evidence="6" id="KW-0633">Potassium transport</keyword>
<evidence type="ECO:0000256" key="1">
    <source>
        <dbReference type="ARBA" id="ARBA00004429"/>
    </source>
</evidence>
<dbReference type="NCBIfam" id="TIGR00933">
    <property type="entry name" value="2a38"/>
    <property type="match status" value="1"/>
</dbReference>
<feature type="transmembrane region" description="Helical" evidence="13">
    <location>
        <begin position="187"/>
        <end position="204"/>
    </location>
</feature>
<feature type="transmembrane region" description="Helical" evidence="13">
    <location>
        <begin position="467"/>
        <end position="485"/>
    </location>
</feature>
<dbReference type="GO" id="GO:0046872">
    <property type="term" value="F:metal ion binding"/>
    <property type="evidence" value="ECO:0007669"/>
    <property type="project" value="UniProtKB-KW"/>
</dbReference>
<evidence type="ECO:0000256" key="7">
    <source>
        <dbReference type="ARBA" id="ARBA00022692"/>
    </source>
</evidence>
<feature type="binding site" evidence="12">
    <location>
        <position position="438"/>
    </location>
    <ligand>
        <name>K(+)</name>
        <dbReference type="ChEBI" id="CHEBI:29103"/>
    </ligand>
</feature>
<dbReference type="InterPro" id="IPR004772">
    <property type="entry name" value="TrkH"/>
</dbReference>
<evidence type="ECO:0000256" key="11">
    <source>
        <dbReference type="ARBA" id="ARBA00023136"/>
    </source>
</evidence>
<protein>
    <submittedName>
        <fullName evidence="14">Trk system potassium uptake protein TrkH</fullName>
    </submittedName>
</protein>
<feature type="transmembrane region" description="Helical" evidence="13">
    <location>
        <begin position="12"/>
        <end position="33"/>
    </location>
</feature>
<feature type="binding site" evidence="12">
    <location>
        <position position="320"/>
    </location>
    <ligand>
        <name>K(+)</name>
        <dbReference type="ChEBI" id="CHEBI:29103"/>
    </ligand>
</feature>
<feature type="binding site" evidence="12">
    <location>
        <position position="113"/>
    </location>
    <ligand>
        <name>K(+)</name>
        <dbReference type="ChEBI" id="CHEBI:29103"/>
    </ligand>
</feature>
<reference evidence="14 15" key="1">
    <citation type="submission" date="2018-10" db="EMBL/GenBank/DDBJ databases">
        <title>Genomic Encyclopedia of Archaeal and Bacterial Type Strains, Phase II (KMG-II): from individual species to whole genera.</title>
        <authorList>
            <person name="Goeker M."/>
        </authorList>
    </citation>
    <scope>NUCLEOTIDE SEQUENCE [LARGE SCALE GENOMIC DNA]</scope>
    <source>
        <strain evidence="14 15">NSB1</strain>
    </source>
</reference>
<organism evidence="14 15">
    <name type="scientific">Coprobacter fastidiosus NSB1 = JCM 33896</name>
    <dbReference type="NCBI Taxonomy" id="1349822"/>
    <lineage>
        <taxon>Bacteria</taxon>
        <taxon>Pseudomonadati</taxon>
        <taxon>Bacteroidota</taxon>
        <taxon>Bacteroidia</taxon>
        <taxon>Bacteroidales</taxon>
        <taxon>Barnesiellaceae</taxon>
        <taxon>Coprobacter</taxon>
    </lineage>
</organism>
<evidence type="ECO:0000256" key="12">
    <source>
        <dbReference type="PIRSR" id="PIRSR006247-1"/>
    </source>
</evidence>
<feature type="binding site" evidence="12">
    <location>
        <position position="321"/>
    </location>
    <ligand>
        <name>K(+)</name>
        <dbReference type="ChEBI" id="CHEBI:29103"/>
    </ligand>
</feature>
<feature type="transmembrane region" description="Helical" evidence="13">
    <location>
        <begin position="277"/>
        <end position="295"/>
    </location>
</feature>
<keyword evidence="8 12" id="KW-0630">Potassium</keyword>
<keyword evidence="5" id="KW-0997">Cell inner membrane</keyword>
<accession>A0A495WIP0</accession>
<dbReference type="PIRSF" id="PIRSF006247">
    <property type="entry name" value="TrkH"/>
    <property type="match status" value="1"/>
</dbReference>
<dbReference type="OrthoDB" id="9810952at2"/>
<keyword evidence="11 13" id="KW-0472">Membrane</keyword>
<feature type="transmembrane region" description="Helical" evidence="13">
    <location>
        <begin position="331"/>
        <end position="351"/>
    </location>
</feature>
<evidence type="ECO:0000256" key="10">
    <source>
        <dbReference type="ARBA" id="ARBA00023065"/>
    </source>
</evidence>
<comment type="caution">
    <text evidence="14">The sequence shown here is derived from an EMBL/GenBank/DDBJ whole genome shotgun (WGS) entry which is preliminary data.</text>
</comment>
<evidence type="ECO:0000256" key="8">
    <source>
        <dbReference type="ARBA" id="ARBA00022958"/>
    </source>
</evidence>
<evidence type="ECO:0000256" key="9">
    <source>
        <dbReference type="ARBA" id="ARBA00022989"/>
    </source>
</evidence>
<evidence type="ECO:0000256" key="13">
    <source>
        <dbReference type="SAM" id="Phobius"/>
    </source>
</evidence>
<feature type="transmembrane region" description="Helical" evidence="13">
    <location>
        <begin position="135"/>
        <end position="155"/>
    </location>
</feature>
<name>A0A495WIP0_9BACT</name>
<evidence type="ECO:0000313" key="14">
    <source>
        <dbReference type="EMBL" id="RKT61396.1"/>
    </source>
</evidence>
<dbReference type="Proteomes" id="UP000269493">
    <property type="component" value="Unassembled WGS sequence"/>
</dbReference>
<evidence type="ECO:0000256" key="4">
    <source>
        <dbReference type="ARBA" id="ARBA00022475"/>
    </source>
</evidence>
<proteinExistence type="inferred from homology"/>
<keyword evidence="3" id="KW-0813">Transport</keyword>
<evidence type="ECO:0000256" key="5">
    <source>
        <dbReference type="ARBA" id="ARBA00022519"/>
    </source>
</evidence>
<feature type="binding site" evidence="12">
    <location>
        <position position="437"/>
    </location>
    <ligand>
        <name>K(+)</name>
        <dbReference type="ChEBI" id="CHEBI:29103"/>
    </ligand>
</feature>
<evidence type="ECO:0000313" key="15">
    <source>
        <dbReference type="Proteomes" id="UP000269493"/>
    </source>
</evidence>
<dbReference type="AlphaFoldDB" id="A0A495WIP0"/>
<dbReference type="PANTHER" id="PTHR32024">
    <property type="entry name" value="TRK SYSTEM POTASSIUM UPTAKE PROTEIN TRKG-RELATED"/>
    <property type="match status" value="1"/>
</dbReference>
<feature type="transmembrane region" description="Helical" evidence="13">
    <location>
        <begin position="395"/>
        <end position="417"/>
    </location>
</feature>
<dbReference type="EMBL" id="RBXN01000001">
    <property type="protein sequence ID" value="RKT61396.1"/>
    <property type="molecule type" value="Genomic_DNA"/>
</dbReference>
<evidence type="ECO:0000256" key="6">
    <source>
        <dbReference type="ARBA" id="ARBA00022538"/>
    </source>
</evidence>
<dbReference type="GeneID" id="92927591"/>
<dbReference type="InterPro" id="IPR003445">
    <property type="entry name" value="Cat_transpt"/>
</dbReference>
<feature type="binding site" evidence="12">
    <location>
        <position position="114"/>
    </location>
    <ligand>
        <name>K(+)</name>
        <dbReference type="ChEBI" id="CHEBI:29103"/>
    </ligand>
</feature>
<evidence type="ECO:0000256" key="2">
    <source>
        <dbReference type="ARBA" id="ARBA00009137"/>
    </source>
</evidence>
<evidence type="ECO:0000256" key="3">
    <source>
        <dbReference type="ARBA" id="ARBA00022448"/>
    </source>
</evidence>
<feature type="binding site" evidence="12">
    <location>
        <position position="223"/>
    </location>
    <ligand>
        <name>K(+)</name>
        <dbReference type="ChEBI" id="CHEBI:29103"/>
    </ligand>
</feature>
<keyword evidence="7 13" id="KW-0812">Transmembrane</keyword>
<feature type="transmembrane region" description="Helical" evidence="13">
    <location>
        <begin position="39"/>
        <end position="60"/>
    </location>
</feature>
<keyword evidence="4" id="KW-1003">Cell membrane</keyword>
<keyword evidence="12" id="KW-0479">Metal-binding</keyword>
<keyword evidence="9 13" id="KW-1133">Transmembrane helix</keyword>